<reference evidence="2" key="1">
    <citation type="journal article" date="2014" name="Int. J. Syst. Evol. Microbiol.">
        <title>Complete genome sequence of Corynebacterium casei LMG S-19264T (=DSM 44701T), isolated from a smear-ripened cheese.</title>
        <authorList>
            <consortium name="US DOE Joint Genome Institute (JGI-PGF)"/>
            <person name="Walter F."/>
            <person name="Albersmeier A."/>
            <person name="Kalinowski J."/>
            <person name="Ruckert C."/>
        </authorList>
    </citation>
    <scope>NUCLEOTIDE SEQUENCE</scope>
    <source>
        <strain evidence="2">CGMCC 1.12506</strain>
    </source>
</reference>
<dbReference type="Pfam" id="PF13585">
    <property type="entry name" value="CHU_C"/>
    <property type="match status" value="1"/>
</dbReference>
<keyword evidence="3" id="KW-1185">Reference proteome</keyword>
<dbReference type="NCBIfam" id="NF038133">
    <property type="entry name" value="choice_anch_L"/>
    <property type="match status" value="1"/>
</dbReference>
<comment type="caution">
    <text evidence="2">The sequence shown here is derived from an EMBL/GenBank/DDBJ whole genome shotgun (WGS) entry which is preliminary data.</text>
</comment>
<reference evidence="2" key="2">
    <citation type="submission" date="2020-09" db="EMBL/GenBank/DDBJ databases">
        <authorList>
            <person name="Sun Q."/>
            <person name="Zhou Y."/>
        </authorList>
    </citation>
    <scope>NUCLEOTIDE SEQUENCE</scope>
    <source>
        <strain evidence="2">CGMCC 1.12506</strain>
    </source>
</reference>
<sequence length="762" mass="82438">MIISKKINLSLFIIGSYLTSFAQSITVDDSYTANQLVENVLINSPCANVSNISVSGWDTSQNGTSYGYFTNVSNAFPFANGVILATGRAVSAIGPNNSLLSEGPTTWLGDGDLEQAIGESNTINATVLEFDFLPLATKVSFEYVFSSEQYLSNPNSNQCNFSDGFAFLLREVGSSNQYQNLAVVPGTNVPVKITTVRGPGTICPQANPQYFDAFNGTDHPTNYNGQTKVLKAEATVTPGVLYHIKLVVADQGNQFYDSAIFLGGGSFKVEIDLGPDRLFATSNPVCSGETYELDGTQAGNNTYQWFKNGIVIANATQPLYTVTDSGIYSVEVTLQSSTCIARGEVVVEYSNLPDANPASIQECDPDGDGTTTFNLNQLIPTITNNNPQAVTIFYPSLLDAQNFTNSIQNTSAYNSIATTIYASVFNNYSCKTTVPITLNISTDSIATPQPFTICDSDGTSDGITTFNLGASITPTLLNGQPSGLSVAYYDSIANALNQTNALATNYTNSTPFNQIIYARVNSGSSCYDIVTINIQIISFQGAFASEDKTICDGGNLLLTAPVGNFTYLWNTGATTNSIQINNPGSYTVSITNSSGCSADKIFIVTASQSPEIISVTVNDFNGGNNSLQIISGATTDSYSLDGVIYQNSSLFTNLLPGLYTVYVKDQNECGVDFQQIRILDYPKFFTPNGDSYNDIWQIQFLDLNKSKLYIFDRYGKLLIELTTRIPFWDGTFNGQSLPASDYWFVLQFEDGGLIKSHFSLIR</sequence>
<evidence type="ECO:0000313" key="2">
    <source>
        <dbReference type="EMBL" id="GGD31400.1"/>
    </source>
</evidence>
<evidence type="ECO:0000313" key="3">
    <source>
        <dbReference type="Proteomes" id="UP000625735"/>
    </source>
</evidence>
<dbReference type="EMBL" id="BMFG01000008">
    <property type="protein sequence ID" value="GGD31400.1"/>
    <property type="molecule type" value="Genomic_DNA"/>
</dbReference>
<dbReference type="RefSeq" id="WP_188362622.1">
    <property type="nucleotide sequence ID" value="NZ_BMFG01000008.1"/>
</dbReference>
<dbReference type="AlphaFoldDB" id="A0A916Y580"/>
<feature type="chain" id="PRO_5036724842" evidence="1">
    <location>
        <begin position="23"/>
        <end position="762"/>
    </location>
</feature>
<evidence type="ECO:0000256" key="1">
    <source>
        <dbReference type="SAM" id="SignalP"/>
    </source>
</evidence>
<dbReference type="Gene3D" id="2.60.40.10">
    <property type="entry name" value="Immunoglobulins"/>
    <property type="match status" value="1"/>
</dbReference>
<keyword evidence="1" id="KW-0732">Signal</keyword>
<dbReference type="NCBIfam" id="TIGR04131">
    <property type="entry name" value="Bac_Flav_CTERM"/>
    <property type="match status" value="1"/>
</dbReference>
<protein>
    <submittedName>
        <fullName evidence="2">T9SS C-terminal target domain-containing protein</fullName>
    </submittedName>
</protein>
<accession>A0A916Y580</accession>
<dbReference type="InterPro" id="IPR013783">
    <property type="entry name" value="Ig-like_fold"/>
</dbReference>
<dbReference type="Proteomes" id="UP000625735">
    <property type="component" value="Unassembled WGS sequence"/>
</dbReference>
<feature type="signal peptide" evidence="1">
    <location>
        <begin position="1"/>
        <end position="22"/>
    </location>
</feature>
<gene>
    <name evidence="2" type="ORF">GCM10011343_21980</name>
</gene>
<proteinExistence type="predicted"/>
<name>A0A916Y580_9FLAO</name>
<dbReference type="InterPro" id="IPR049804">
    <property type="entry name" value="Choice_anch_L"/>
</dbReference>
<organism evidence="2 3">
    <name type="scientific">Flavobacterium orientale</name>
    <dbReference type="NCBI Taxonomy" id="1756020"/>
    <lineage>
        <taxon>Bacteria</taxon>
        <taxon>Pseudomonadati</taxon>
        <taxon>Bacteroidota</taxon>
        <taxon>Flavobacteriia</taxon>
        <taxon>Flavobacteriales</taxon>
        <taxon>Flavobacteriaceae</taxon>
        <taxon>Flavobacterium</taxon>
    </lineage>
</organism>
<dbReference type="InterPro" id="IPR026341">
    <property type="entry name" value="T9SS_type_B"/>
</dbReference>